<dbReference type="Proteomes" id="UP000637643">
    <property type="component" value="Unassembled WGS sequence"/>
</dbReference>
<dbReference type="InterPro" id="IPR029052">
    <property type="entry name" value="Metallo-depent_PP-like"/>
</dbReference>
<gene>
    <name evidence="2" type="ORF">GCM10010912_20770</name>
</gene>
<proteinExistence type="predicted"/>
<dbReference type="PANTHER" id="PTHR31302:SF32">
    <property type="entry name" value="PHOSPHOESTERASE"/>
    <property type="match status" value="1"/>
</dbReference>
<protein>
    <submittedName>
        <fullName evidence="2">Metallophosphoesterase</fullName>
    </submittedName>
</protein>
<dbReference type="EMBL" id="BMKR01000007">
    <property type="protein sequence ID" value="GGF75435.1"/>
    <property type="molecule type" value="Genomic_DNA"/>
</dbReference>
<evidence type="ECO:0000259" key="1">
    <source>
        <dbReference type="Pfam" id="PF00149"/>
    </source>
</evidence>
<feature type="domain" description="Calcineurin-like phosphoesterase" evidence="1">
    <location>
        <begin position="28"/>
        <end position="186"/>
    </location>
</feature>
<reference evidence="2" key="2">
    <citation type="submission" date="2020-09" db="EMBL/GenBank/DDBJ databases">
        <authorList>
            <person name="Sun Q."/>
            <person name="Zhou Y."/>
        </authorList>
    </citation>
    <scope>NUCLEOTIDE SEQUENCE</scope>
    <source>
        <strain evidence="2">CGMCC 1.16134</strain>
    </source>
</reference>
<dbReference type="Pfam" id="PF00149">
    <property type="entry name" value="Metallophos"/>
    <property type="match status" value="1"/>
</dbReference>
<dbReference type="InterPro" id="IPR051158">
    <property type="entry name" value="Metallophosphoesterase_sf"/>
</dbReference>
<dbReference type="SUPFAM" id="SSF56300">
    <property type="entry name" value="Metallo-dependent phosphatases"/>
    <property type="match status" value="1"/>
</dbReference>
<dbReference type="GO" id="GO:0008758">
    <property type="term" value="F:UDP-2,3-diacylglucosamine hydrolase activity"/>
    <property type="evidence" value="ECO:0007669"/>
    <property type="project" value="TreeGrafter"/>
</dbReference>
<name>A0A917FF72_9BACL</name>
<reference evidence="2" key="1">
    <citation type="journal article" date="2014" name="Int. J. Syst. Evol. Microbiol.">
        <title>Complete genome sequence of Corynebacterium casei LMG S-19264T (=DSM 44701T), isolated from a smear-ripened cheese.</title>
        <authorList>
            <consortium name="US DOE Joint Genome Institute (JGI-PGF)"/>
            <person name="Walter F."/>
            <person name="Albersmeier A."/>
            <person name="Kalinowski J."/>
            <person name="Ruckert C."/>
        </authorList>
    </citation>
    <scope>NUCLEOTIDE SEQUENCE</scope>
    <source>
        <strain evidence="2">CGMCC 1.16134</strain>
    </source>
</reference>
<dbReference type="Gene3D" id="3.60.21.10">
    <property type="match status" value="1"/>
</dbReference>
<dbReference type="PANTHER" id="PTHR31302">
    <property type="entry name" value="TRANSMEMBRANE PROTEIN WITH METALLOPHOSPHOESTERASE DOMAIN-RELATED"/>
    <property type="match status" value="1"/>
</dbReference>
<evidence type="ECO:0000313" key="2">
    <source>
        <dbReference type="EMBL" id="GGF75435.1"/>
    </source>
</evidence>
<accession>A0A917FF72</accession>
<comment type="caution">
    <text evidence="2">The sequence shown here is derived from an EMBL/GenBank/DDBJ whole genome shotgun (WGS) entry which is preliminary data.</text>
</comment>
<sequence length="260" mass="28641">MVVNAFRNNIIAQEITLPSLPAAFEGYRILFISDIHRRRLPKALLAPLKGKVDAVFLGGDLTEKQCPLERLIENMELAVSIAPTYAVHGNHDYRADIAKVDRIIRSSGAKLLMDENVPLRRGGETVWLTGVDFPKKGGKTAYAPLPPLEGPAASRGCRIILVHDPLWLSQRLAVPADLILSGHTHGGQVVLPIVGTKKVEKFYHEYNAGMFEWPRGDGSRENAKLMISRGFGTAHLPLRWGSPAEMHVLTLRTGETSAME</sequence>
<dbReference type="AlphaFoldDB" id="A0A917FF72"/>
<dbReference type="GO" id="GO:0009245">
    <property type="term" value="P:lipid A biosynthetic process"/>
    <property type="evidence" value="ECO:0007669"/>
    <property type="project" value="TreeGrafter"/>
</dbReference>
<dbReference type="InterPro" id="IPR004843">
    <property type="entry name" value="Calcineurin-like_PHP"/>
</dbReference>
<organism evidence="2 3">
    <name type="scientific">Paenibacillus albidus</name>
    <dbReference type="NCBI Taxonomy" id="2041023"/>
    <lineage>
        <taxon>Bacteria</taxon>
        <taxon>Bacillati</taxon>
        <taxon>Bacillota</taxon>
        <taxon>Bacilli</taxon>
        <taxon>Bacillales</taxon>
        <taxon>Paenibacillaceae</taxon>
        <taxon>Paenibacillus</taxon>
    </lineage>
</organism>
<dbReference type="GO" id="GO:0016020">
    <property type="term" value="C:membrane"/>
    <property type="evidence" value="ECO:0007669"/>
    <property type="project" value="GOC"/>
</dbReference>
<evidence type="ECO:0000313" key="3">
    <source>
        <dbReference type="Proteomes" id="UP000637643"/>
    </source>
</evidence>
<keyword evidence="3" id="KW-1185">Reference proteome</keyword>